<feature type="non-terminal residue" evidence="4">
    <location>
        <position position="1"/>
    </location>
</feature>
<keyword evidence="5" id="KW-1185">Reference proteome</keyword>
<reference evidence="4" key="1">
    <citation type="journal article" date="2020" name="Fungal Divers.">
        <title>Resolving the Mortierellaceae phylogeny through synthesis of multi-gene phylogenetics and phylogenomics.</title>
        <authorList>
            <person name="Vandepol N."/>
            <person name="Liber J."/>
            <person name="Desiro A."/>
            <person name="Na H."/>
            <person name="Kennedy M."/>
            <person name="Barry K."/>
            <person name="Grigoriev I.V."/>
            <person name="Miller A.N."/>
            <person name="O'Donnell K."/>
            <person name="Stajich J.E."/>
            <person name="Bonito G."/>
        </authorList>
    </citation>
    <scope>NUCLEOTIDE SEQUENCE</scope>
    <source>
        <strain evidence="4">KOD1015</strain>
    </source>
</reference>
<evidence type="ECO:0000313" key="5">
    <source>
        <dbReference type="Proteomes" id="UP000780801"/>
    </source>
</evidence>
<dbReference type="EMBL" id="JAABOA010002214">
    <property type="protein sequence ID" value="KAF9580206.1"/>
    <property type="molecule type" value="Genomic_DNA"/>
</dbReference>
<feature type="domain" description="Xrn1 N-terminal" evidence="3">
    <location>
        <begin position="7"/>
        <end position="204"/>
    </location>
</feature>
<comment type="caution">
    <text evidence="4">The sequence shown here is derived from an EMBL/GenBank/DDBJ whole genome shotgun (WGS) entry which is preliminary data.</text>
</comment>
<feature type="region of interest" description="Disordered" evidence="2">
    <location>
        <begin position="338"/>
        <end position="394"/>
    </location>
</feature>
<comment type="similarity">
    <text evidence="1">Belongs to the 5'-3' exonuclease family.</text>
</comment>
<proteinExistence type="inferred from homology"/>
<dbReference type="GO" id="GO:0005634">
    <property type="term" value="C:nucleus"/>
    <property type="evidence" value="ECO:0007669"/>
    <property type="project" value="TreeGrafter"/>
</dbReference>
<dbReference type="GO" id="GO:0003723">
    <property type="term" value="F:RNA binding"/>
    <property type="evidence" value="ECO:0007669"/>
    <property type="project" value="TreeGrafter"/>
</dbReference>
<dbReference type="Gene3D" id="3.40.50.12390">
    <property type="match status" value="2"/>
</dbReference>
<dbReference type="GO" id="GO:0000956">
    <property type="term" value="P:nuclear-transcribed mRNA catabolic process"/>
    <property type="evidence" value="ECO:0007669"/>
    <property type="project" value="TreeGrafter"/>
</dbReference>
<dbReference type="GO" id="GO:0004534">
    <property type="term" value="F:5'-3' RNA exonuclease activity"/>
    <property type="evidence" value="ECO:0007669"/>
    <property type="project" value="TreeGrafter"/>
</dbReference>
<evidence type="ECO:0000259" key="3">
    <source>
        <dbReference type="Pfam" id="PF03159"/>
    </source>
</evidence>
<protein>
    <recommendedName>
        <fullName evidence="3">Xrn1 N-terminal domain-containing protein</fullName>
    </recommendedName>
</protein>
<dbReference type="PANTHER" id="PTHR12341">
    <property type="entry name" value="5'-&gt;3' EXORIBONUCLEASE"/>
    <property type="match status" value="1"/>
</dbReference>
<feature type="compositionally biased region" description="Acidic residues" evidence="2">
    <location>
        <begin position="378"/>
        <end position="392"/>
    </location>
</feature>
<feature type="compositionally biased region" description="Polar residues" evidence="2">
    <location>
        <begin position="629"/>
        <end position="661"/>
    </location>
</feature>
<feature type="region of interest" description="Disordered" evidence="2">
    <location>
        <begin position="615"/>
        <end position="661"/>
    </location>
</feature>
<name>A0A9P6FSY8_9FUNG</name>
<organism evidence="4 5">
    <name type="scientific">Lunasporangiospora selenospora</name>
    <dbReference type="NCBI Taxonomy" id="979761"/>
    <lineage>
        <taxon>Eukaryota</taxon>
        <taxon>Fungi</taxon>
        <taxon>Fungi incertae sedis</taxon>
        <taxon>Mucoromycota</taxon>
        <taxon>Mortierellomycotina</taxon>
        <taxon>Mortierellomycetes</taxon>
        <taxon>Mortierellales</taxon>
        <taxon>Mortierellaceae</taxon>
        <taxon>Lunasporangiospora</taxon>
    </lineage>
</organism>
<dbReference type="GO" id="GO:0016075">
    <property type="term" value="P:rRNA catabolic process"/>
    <property type="evidence" value="ECO:0007669"/>
    <property type="project" value="TreeGrafter"/>
</dbReference>
<evidence type="ECO:0000256" key="1">
    <source>
        <dbReference type="ARBA" id="ARBA00038299"/>
    </source>
</evidence>
<feature type="compositionally biased region" description="Basic and acidic residues" evidence="2">
    <location>
        <begin position="363"/>
        <end position="377"/>
    </location>
</feature>
<dbReference type="PANTHER" id="PTHR12341:SF7">
    <property type="entry name" value="5'-3' EXORIBONUCLEASE 1"/>
    <property type="match status" value="1"/>
</dbReference>
<evidence type="ECO:0000256" key="2">
    <source>
        <dbReference type="SAM" id="MobiDB-lite"/>
    </source>
</evidence>
<accession>A0A9P6FSY8</accession>
<dbReference type="InterPro" id="IPR004859">
    <property type="entry name" value="Xrn1_N"/>
</dbReference>
<feature type="region of interest" description="Disordered" evidence="2">
    <location>
        <begin position="731"/>
        <end position="760"/>
    </location>
</feature>
<dbReference type="AlphaFoldDB" id="A0A9P6FSY8"/>
<evidence type="ECO:0000313" key="4">
    <source>
        <dbReference type="EMBL" id="KAF9580206.1"/>
    </source>
</evidence>
<sequence length="760" mass="85530">MGLKQVRFIDWFKEKFPGSIRTVGYKEFAPFDSVYIDVNCFLHPALRRSNTEHQFVRNLFKTLDLLLARFVPTRICYLSIDGSAPMAKMLLQKTRRAQHGRKVSTGMSTLQLTPGCPFMARVEKYLSYYVVQYLQQRQSQGISPDLKFIVDHSSNPGEGESKIIENVIQQANNIRGRPCAVVSMDSDAVIQAISTSLPNIFVVRYGGPGTLMDVVSIDRTMRELELLFPGESNRVRLDFCAICLLRGNDYLRGIAAGIERLWASYLYTKMGDPEITTRSAPSYLIDAQYKTFDLVFLRQMILNSYKSPANLLLTEGAYQHRQFQRQKEVLRKVEMKNEANPGTAEDPFSDDRNWNQSDSEEENDKKNGGDGEDGKESDSEEREESNEEDENNENVVGWVPQFLNGILWNIEMYCTGTCPDVSFAYSYQHAPPRRQLISYINALAETSEHHKLLPSSTHKLLHVPTSPRQYLQPLICALVLLPAGSGTQFLPPSIASIHTSIVPEDCINPTQDDLDVYDQKVQGLIEILDTSEKASDVLIAKELSYYYLTRSPFMWTRLRTTENHRTPAPMPLSPLVVIAQSTQGVNLPTGAATPSAPDSGERLGELENQRDIVCRNVNPPNKPVRDPQTGLTHSNASQQQTRDQAPWTTPERQNALSTSVKKSTPGWPFILGYRKNYKGPLRVYNPVTTVPEPRKQTWNKAHVPAASPALNKVMNSFGVLAIDSESDVVSEELEEKQVEEPLVSMASETKATPTYKPRKA</sequence>
<gene>
    <name evidence="4" type="ORF">BGW38_003245</name>
</gene>
<dbReference type="Proteomes" id="UP000780801">
    <property type="component" value="Unassembled WGS sequence"/>
</dbReference>
<dbReference type="InterPro" id="IPR027073">
    <property type="entry name" value="5_3_exoribonuclease"/>
</dbReference>
<dbReference type="Pfam" id="PF03159">
    <property type="entry name" value="XRN_N"/>
    <property type="match status" value="1"/>
</dbReference>
<dbReference type="OrthoDB" id="372487at2759"/>